<protein>
    <submittedName>
        <fullName evidence="6">TetR family transcriptional regulator</fullName>
    </submittedName>
</protein>
<evidence type="ECO:0000256" key="4">
    <source>
        <dbReference type="PROSITE-ProRule" id="PRU00335"/>
    </source>
</evidence>
<feature type="DNA-binding region" description="H-T-H motif" evidence="4">
    <location>
        <begin position="34"/>
        <end position="53"/>
    </location>
</feature>
<accession>A0ABQ2P3Z8</accession>
<keyword evidence="1" id="KW-0805">Transcription regulation</keyword>
<keyword evidence="7" id="KW-1185">Reference proteome</keyword>
<dbReference type="InterPro" id="IPR001647">
    <property type="entry name" value="HTH_TetR"/>
</dbReference>
<organism evidence="6 7">
    <name type="scientific">Silvimonas iriomotensis</name>
    <dbReference type="NCBI Taxonomy" id="449662"/>
    <lineage>
        <taxon>Bacteria</taxon>
        <taxon>Pseudomonadati</taxon>
        <taxon>Pseudomonadota</taxon>
        <taxon>Betaproteobacteria</taxon>
        <taxon>Neisseriales</taxon>
        <taxon>Chitinibacteraceae</taxon>
        <taxon>Silvimonas</taxon>
    </lineage>
</organism>
<feature type="domain" description="HTH tetR-type" evidence="5">
    <location>
        <begin position="11"/>
        <end position="71"/>
    </location>
</feature>
<name>A0ABQ2P3Z8_9NEIS</name>
<evidence type="ECO:0000259" key="5">
    <source>
        <dbReference type="PROSITE" id="PS50977"/>
    </source>
</evidence>
<evidence type="ECO:0000313" key="6">
    <source>
        <dbReference type="EMBL" id="GGP17666.1"/>
    </source>
</evidence>
<dbReference type="PANTHER" id="PTHR47506">
    <property type="entry name" value="TRANSCRIPTIONAL REGULATORY PROTEIN"/>
    <property type="match status" value="1"/>
</dbReference>
<evidence type="ECO:0000313" key="7">
    <source>
        <dbReference type="Proteomes" id="UP000637267"/>
    </source>
</evidence>
<dbReference type="PRINTS" id="PR00455">
    <property type="entry name" value="HTHTETR"/>
</dbReference>
<sequence>MKTETIDPATLPARERILRVAHDLFYRDGIRATGIDRVIAEAGVTKVTFYRHYPGKNELIRAFLQDRHERWMNWFTAALQRHGGSGLAVLVPVLAEWFGSDQYRGCAFINAVAEQGGGFADAAQIARAHKADMTAAIATLLPASSGRERVALAAAVAVDGAMVRAQTDGSPQAALDALTLLLAVLPA</sequence>
<comment type="caution">
    <text evidence="6">The sequence shown here is derived from an EMBL/GenBank/DDBJ whole genome shotgun (WGS) entry which is preliminary data.</text>
</comment>
<evidence type="ECO:0000256" key="2">
    <source>
        <dbReference type="ARBA" id="ARBA00023125"/>
    </source>
</evidence>
<dbReference type="RefSeq" id="WP_188701222.1">
    <property type="nucleotide sequence ID" value="NZ_BMLX01000001.1"/>
</dbReference>
<dbReference type="Proteomes" id="UP000637267">
    <property type="component" value="Unassembled WGS sequence"/>
</dbReference>
<dbReference type="Pfam" id="PF00440">
    <property type="entry name" value="TetR_N"/>
    <property type="match status" value="1"/>
</dbReference>
<dbReference type="PROSITE" id="PS50977">
    <property type="entry name" value="HTH_TETR_2"/>
    <property type="match status" value="1"/>
</dbReference>
<dbReference type="SUPFAM" id="SSF48498">
    <property type="entry name" value="Tetracyclin repressor-like, C-terminal domain"/>
    <property type="match status" value="1"/>
</dbReference>
<dbReference type="Gene3D" id="1.10.357.10">
    <property type="entry name" value="Tetracycline Repressor, domain 2"/>
    <property type="match status" value="1"/>
</dbReference>
<evidence type="ECO:0000256" key="3">
    <source>
        <dbReference type="ARBA" id="ARBA00023163"/>
    </source>
</evidence>
<dbReference type="SUPFAM" id="SSF46689">
    <property type="entry name" value="Homeodomain-like"/>
    <property type="match status" value="1"/>
</dbReference>
<reference evidence="7" key="1">
    <citation type="journal article" date="2019" name="Int. J. Syst. Evol. Microbiol.">
        <title>The Global Catalogue of Microorganisms (GCM) 10K type strain sequencing project: providing services to taxonomists for standard genome sequencing and annotation.</title>
        <authorList>
            <consortium name="The Broad Institute Genomics Platform"/>
            <consortium name="The Broad Institute Genome Sequencing Center for Infectious Disease"/>
            <person name="Wu L."/>
            <person name="Ma J."/>
        </authorList>
    </citation>
    <scope>NUCLEOTIDE SEQUENCE [LARGE SCALE GENOMIC DNA]</scope>
    <source>
        <strain evidence="7">CGMCC 1.8859</strain>
    </source>
</reference>
<dbReference type="InterPro" id="IPR009057">
    <property type="entry name" value="Homeodomain-like_sf"/>
</dbReference>
<keyword evidence="3" id="KW-0804">Transcription</keyword>
<keyword evidence="2 4" id="KW-0238">DNA-binding</keyword>
<dbReference type="PANTHER" id="PTHR47506:SF1">
    <property type="entry name" value="HTH-TYPE TRANSCRIPTIONAL REGULATOR YJDC"/>
    <property type="match status" value="1"/>
</dbReference>
<dbReference type="EMBL" id="BMLX01000001">
    <property type="protein sequence ID" value="GGP17666.1"/>
    <property type="molecule type" value="Genomic_DNA"/>
</dbReference>
<dbReference type="InterPro" id="IPR036271">
    <property type="entry name" value="Tet_transcr_reg_TetR-rel_C_sf"/>
</dbReference>
<evidence type="ECO:0000256" key="1">
    <source>
        <dbReference type="ARBA" id="ARBA00023015"/>
    </source>
</evidence>
<proteinExistence type="predicted"/>
<gene>
    <name evidence="6" type="ORF">GCM10010970_00870</name>
</gene>